<keyword evidence="7" id="KW-0406">Ion transport</keyword>
<organism evidence="10 11">
    <name type="scientific">Grimontia indica</name>
    <dbReference type="NCBI Taxonomy" id="1056512"/>
    <lineage>
        <taxon>Bacteria</taxon>
        <taxon>Pseudomonadati</taxon>
        <taxon>Pseudomonadota</taxon>
        <taxon>Gammaproteobacteria</taxon>
        <taxon>Vibrionales</taxon>
        <taxon>Vibrionaceae</taxon>
        <taxon>Grimontia</taxon>
    </lineage>
</organism>
<keyword evidence="4 7" id="KW-0812">Transmembrane</keyword>
<dbReference type="SUPFAM" id="SSF82689">
    <property type="entry name" value="Mechanosensitive channel protein MscS (YggB), C-terminal domain"/>
    <property type="match status" value="1"/>
</dbReference>
<comment type="caution">
    <text evidence="7">Lacks conserved residue(s) required for the propagation of feature annotation.</text>
</comment>
<dbReference type="SUPFAM" id="SSF50182">
    <property type="entry name" value="Sm-like ribonucleoproteins"/>
    <property type="match status" value="1"/>
</dbReference>
<evidence type="ECO:0000313" key="11">
    <source>
        <dbReference type="Proteomes" id="UP000011223"/>
    </source>
</evidence>
<proteinExistence type="inferred from homology"/>
<comment type="function">
    <text evidence="7">Mechanosensitive channel that participates in the regulation of osmotic pressure changes within the cell, opening in response to stretch forces in the membrane lipid bilayer, without the need for other proteins. Contributes to normal resistance to hypoosmotic shock. Forms an ion channel of 1.0 nanosiemens conductance with a slight preference for anions.</text>
</comment>
<dbReference type="Pfam" id="PF21082">
    <property type="entry name" value="MS_channel_3rd"/>
    <property type="match status" value="1"/>
</dbReference>
<feature type="transmembrane region" description="Helical" evidence="7">
    <location>
        <begin position="97"/>
        <end position="120"/>
    </location>
</feature>
<evidence type="ECO:0000256" key="5">
    <source>
        <dbReference type="ARBA" id="ARBA00022989"/>
    </source>
</evidence>
<keyword evidence="11" id="KW-1185">Reference proteome</keyword>
<keyword evidence="7" id="KW-0407">Ion channel</keyword>
<comment type="subunit">
    <text evidence="7">Homoheptamer.</text>
</comment>
<evidence type="ECO:0000256" key="6">
    <source>
        <dbReference type="ARBA" id="ARBA00023136"/>
    </source>
</evidence>
<evidence type="ECO:0000256" key="7">
    <source>
        <dbReference type="RuleBase" id="RU369025"/>
    </source>
</evidence>
<dbReference type="InterPro" id="IPR045275">
    <property type="entry name" value="MscS_archaea/bacteria_type"/>
</dbReference>
<dbReference type="GO" id="GO:0005886">
    <property type="term" value="C:plasma membrane"/>
    <property type="evidence" value="ECO:0007669"/>
    <property type="project" value="UniProtKB-SubCell"/>
</dbReference>
<dbReference type="InterPro" id="IPR049278">
    <property type="entry name" value="MS_channel_C"/>
</dbReference>
<evidence type="ECO:0000259" key="8">
    <source>
        <dbReference type="Pfam" id="PF00924"/>
    </source>
</evidence>
<dbReference type="InterPro" id="IPR011014">
    <property type="entry name" value="MscS_channel_TM-2"/>
</dbReference>
<evidence type="ECO:0000256" key="4">
    <source>
        <dbReference type="ARBA" id="ARBA00022692"/>
    </source>
</evidence>
<feature type="transmembrane region" description="Helical" evidence="7">
    <location>
        <begin position="132"/>
        <end position="160"/>
    </location>
</feature>
<comment type="caution">
    <text evidence="10">The sequence shown here is derived from an EMBL/GenBank/DDBJ whole genome shotgun (WGS) entry which is preliminary data.</text>
</comment>
<evidence type="ECO:0000256" key="1">
    <source>
        <dbReference type="ARBA" id="ARBA00004651"/>
    </source>
</evidence>
<keyword evidence="6 7" id="KW-0472">Membrane</keyword>
<protein>
    <recommendedName>
        <fullName evidence="7">Small-conductance mechanosensitive channel</fullName>
    </recommendedName>
</protein>
<dbReference type="EMBL" id="ANFM02000046">
    <property type="protein sequence ID" value="EOD77658.1"/>
    <property type="molecule type" value="Genomic_DNA"/>
</dbReference>
<dbReference type="InterPro" id="IPR023408">
    <property type="entry name" value="MscS_beta-dom_sf"/>
</dbReference>
<dbReference type="Pfam" id="PF00924">
    <property type="entry name" value="MS_channel_2nd"/>
    <property type="match status" value="1"/>
</dbReference>
<feature type="domain" description="Mechanosensitive ion channel MscS" evidence="8">
    <location>
        <begin position="146"/>
        <end position="213"/>
    </location>
</feature>
<dbReference type="SUPFAM" id="SSF82861">
    <property type="entry name" value="Mechanosensitive channel protein MscS (YggB), transmembrane region"/>
    <property type="match status" value="1"/>
</dbReference>
<keyword evidence="5 7" id="KW-1133">Transmembrane helix</keyword>
<evidence type="ECO:0000256" key="3">
    <source>
        <dbReference type="ARBA" id="ARBA00022475"/>
    </source>
</evidence>
<sequence length="314" mass="35658">MIKLANQLNIDTSEFQVLHFETTGILDSGLFSKAAIYKLSVLWKDKLVVLISKSLPRYFIQFMMLIVIGLVTIQLYRSARYFSRKLVTSEAFDMPKLMQDFITLLAGRSVITLGIIFAISQLGFDVMPILTGFGIASIIIGFALQDVLANFAAGIMLLIYRPFDVSDYVMAGGVEGKVSHMSLVNATIRTFDNQIIIIPNQKIWSNVIKNMTHEKIRRIDMVFSASYGDSISLIERTLREIVDGHPAVLRSPETIIKLEKLSDSSVDFIVRPWVRTENYWDVMWDVTREVKVKFDEKGITIPFPQRVVHVPKES</sequence>
<dbReference type="AlphaFoldDB" id="R1GNB0"/>
<feature type="domain" description="Mechanosensitive ion channel MscS C-terminal" evidence="9">
    <location>
        <begin position="220"/>
        <end position="301"/>
    </location>
</feature>
<evidence type="ECO:0000256" key="2">
    <source>
        <dbReference type="ARBA" id="ARBA00008017"/>
    </source>
</evidence>
<reference evidence="10 11" key="1">
    <citation type="journal article" date="2014" name="PLoS ONE">
        <title>Grimontia indica AK16(T), sp. nov., Isolated from a Seawater Sample Reports the Presence of Pathogenic Genes Similar to Vibrio Genus.</title>
        <authorList>
            <person name="Singh A."/>
            <person name="Vaidya B."/>
            <person name="Khatri I."/>
            <person name="Srinivas T.N."/>
            <person name="Subramanian S."/>
            <person name="Korpole S."/>
            <person name="Pinnaka A.K."/>
        </authorList>
    </citation>
    <scope>NUCLEOTIDE SEQUENCE [LARGE SCALE GENOMIC DNA]</scope>
    <source>
        <strain evidence="10 11">AK16</strain>
    </source>
</reference>
<comment type="similarity">
    <text evidence="2 7">Belongs to the MscS (TC 1.A.23) family.</text>
</comment>
<dbReference type="InterPro" id="IPR006685">
    <property type="entry name" value="MscS_channel_2nd"/>
</dbReference>
<dbReference type="Gene3D" id="3.30.70.100">
    <property type="match status" value="1"/>
</dbReference>
<gene>
    <name evidence="10" type="ORF">D515_03660</name>
</gene>
<evidence type="ECO:0000259" key="9">
    <source>
        <dbReference type="Pfam" id="PF21082"/>
    </source>
</evidence>
<dbReference type="Gene3D" id="1.10.287.1260">
    <property type="match status" value="1"/>
</dbReference>
<dbReference type="PANTHER" id="PTHR30221">
    <property type="entry name" value="SMALL-CONDUCTANCE MECHANOSENSITIVE CHANNEL"/>
    <property type="match status" value="1"/>
</dbReference>
<dbReference type="PANTHER" id="PTHR30221:SF1">
    <property type="entry name" value="SMALL-CONDUCTANCE MECHANOSENSITIVE CHANNEL"/>
    <property type="match status" value="1"/>
</dbReference>
<dbReference type="Proteomes" id="UP000011223">
    <property type="component" value="Unassembled WGS sequence"/>
</dbReference>
<name>R1GNB0_9GAMM</name>
<dbReference type="Gene3D" id="2.30.30.60">
    <property type="match status" value="1"/>
</dbReference>
<keyword evidence="7" id="KW-0813">Transport</keyword>
<evidence type="ECO:0000313" key="10">
    <source>
        <dbReference type="EMBL" id="EOD77658.1"/>
    </source>
</evidence>
<accession>R1GNB0</accession>
<dbReference type="InterPro" id="IPR011066">
    <property type="entry name" value="MscS_channel_C_sf"/>
</dbReference>
<feature type="transmembrane region" description="Helical" evidence="7">
    <location>
        <begin position="58"/>
        <end position="76"/>
    </location>
</feature>
<comment type="subcellular location">
    <subcellularLocation>
        <location evidence="7">Cell inner membrane</location>
        <topology evidence="7">Multi-pass membrane protein</topology>
    </subcellularLocation>
    <subcellularLocation>
        <location evidence="1">Cell membrane</location>
        <topology evidence="1">Multi-pass membrane protein</topology>
    </subcellularLocation>
</comment>
<keyword evidence="7" id="KW-0997">Cell inner membrane</keyword>
<dbReference type="InterPro" id="IPR010920">
    <property type="entry name" value="LSM_dom_sf"/>
</dbReference>
<dbReference type="RefSeq" id="WP_002541672.1">
    <property type="nucleotide sequence ID" value="NZ_ANFM02000046.1"/>
</dbReference>
<dbReference type="GO" id="GO:0008381">
    <property type="term" value="F:mechanosensitive monoatomic ion channel activity"/>
    <property type="evidence" value="ECO:0007669"/>
    <property type="project" value="InterPro"/>
</dbReference>
<keyword evidence="3" id="KW-1003">Cell membrane</keyword>
<dbReference type="eggNOG" id="COG0668">
    <property type="taxonomic scope" value="Bacteria"/>
</dbReference>